<organism evidence="5 6">
    <name type="scientific">Alkalimonas collagenimarina</name>
    <dbReference type="NCBI Taxonomy" id="400390"/>
    <lineage>
        <taxon>Bacteria</taxon>
        <taxon>Pseudomonadati</taxon>
        <taxon>Pseudomonadota</taxon>
        <taxon>Gammaproteobacteria</taxon>
        <taxon>Alkalimonas</taxon>
    </lineage>
</organism>
<dbReference type="HAMAP" id="MF_00068">
    <property type="entry name" value="MurQ"/>
    <property type="match status" value="1"/>
</dbReference>
<evidence type="ECO:0000313" key="5">
    <source>
        <dbReference type="EMBL" id="MDP4536124.1"/>
    </source>
</evidence>
<dbReference type="PROSITE" id="PS01272">
    <property type="entry name" value="GCKR"/>
    <property type="match status" value="1"/>
</dbReference>
<dbReference type="Pfam" id="PF22645">
    <property type="entry name" value="GKRP_SIS_N"/>
    <property type="match status" value="1"/>
</dbReference>
<sequence>MNQKPELAEAQEQQLLEELNVFLSESRNPDTLDLDTLSTLHLLERINQADQQVPLVIKQILADVAKAVDAIVAAFSKGGRLIYIGAGTSGRLGVLDAAECPPTFSTPPEQVQALIAGGESAILRAVEGAEDSKEQGVADLQAIELSAKDVVVGIAASGRTPYVVGALDYANQVGAITVAISCNPDTAVLNTAAIAICAAVGPEVLTGSTRMKSGTAQKLILNMLSTASMIKSGKVYQNLMVDVHASNQKLWVRAARIVTQATGCSHEVAKAMLADSDYNAKLAILRILTGKDRQAAGQLLQEKQGFLREAIATTDSSD</sequence>
<proteinExistence type="inferred from homology"/>
<dbReference type="EC" id="4.2.1.126" evidence="3"/>
<evidence type="ECO:0000256" key="3">
    <source>
        <dbReference type="HAMAP-Rule" id="MF_00068"/>
    </source>
</evidence>
<comment type="function">
    <text evidence="3">Specifically catalyzes the cleavage of the D-lactyl ether substituent of MurNAc 6-phosphate, producing GlcNAc 6-phosphate and D-lactate. Together with AnmK, is also required for the utilization of anhydro-N-acetylmuramic acid (anhMurNAc) either imported from the medium or derived from its own cell wall murein, and thus plays a role in cell wall recycling.</text>
</comment>
<evidence type="ECO:0000313" key="6">
    <source>
        <dbReference type="Proteomes" id="UP001231616"/>
    </source>
</evidence>
<dbReference type="EMBL" id="JAUZVZ010000009">
    <property type="protein sequence ID" value="MDP4536124.1"/>
    <property type="molecule type" value="Genomic_DNA"/>
</dbReference>
<dbReference type="SUPFAM" id="SSF53697">
    <property type="entry name" value="SIS domain"/>
    <property type="match status" value="1"/>
</dbReference>
<comment type="pathway">
    <text evidence="3">Cell wall biogenesis; peptidoglycan recycling.</text>
</comment>
<dbReference type="PANTHER" id="PTHR10088:SF5">
    <property type="entry name" value="N-ACETYLMURAMIC ACID 6-PHOSPHATE ETHERASE"/>
    <property type="match status" value="1"/>
</dbReference>
<dbReference type="PROSITE" id="PS51464">
    <property type="entry name" value="SIS"/>
    <property type="match status" value="1"/>
</dbReference>
<feature type="domain" description="SIS" evidence="4">
    <location>
        <begin position="71"/>
        <end position="234"/>
    </location>
</feature>
<dbReference type="InterPro" id="IPR046348">
    <property type="entry name" value="SIS_dom_sf"/>
</dbReference>
<dbReference type="InterPro" id="IPR040190">
    <property type="entry name" value="MURQ/GCKR"/>
</dbReference>
<dbReference type="Pfam" id="PF20741">
    <property type="entry name" value="GKRP-like_C"/>
    <property type="match status" value="1"/>
</dbReference>
<protein>
    <recommendedName>
        <fullName evidence="3">N-acetylmuramic acid 6-phosphate etherase</fullName>
        <shortName evidence="3">MurNAc-6-P etherase</shortName>
        <ecNumber evidence="3">4.2.1.126</ecNumber>
    </recommendedName>
    <alternativeName>
        <fullName evidence="3">N-acetylmuramic acid 6-phosphate hydrolase</fullName>
    </alternativeName>
    <alternativeName>
        <fullName evidence="3">N-acetylmuramic acid 6-phosphate lyase</fullName>
    </alternativeName>
</protein>
<dbReference type="Gene3D" id="3.40.50.10490">
    <property type="entry name" value="Glucose-6-phosphate isomerase like protein, domain 1"/>
    <property type="match status" value="1"/>
</dbReference>
<dbReference type="InterPro" id="IPR005488">
    <property type="entry name" value="Etherase_MurQ"/>
</dbReference>
<dbReference type="NCBIfam" id="NF009222">
    <property type="entry name" value="PRK12570.1"/>
    <property type="match status" value="1"/>
</dbReference>
<reference evidence="5 6" key="1">
    <citation type="submission" date="2023-08" db="EMBL/GenBank/DDBJ databases">
        <authorList>
            <person name="Joshi A."/>
            <person name="Thite S."/>
        </authorList>
    </citation>
    <scope>NUCLEOTIDE SEQUENCE [LARGE SCALE GENOMIC DNA]</scope>
    <source>
        <strain evidence="5 6">AC40</strain>
    </source>
</reference>
<dbReference type="InterPro" id="IPR005486">
    <property type="entry name" value="Glucokinase_regulatory_CS"/>
</dbReference>
<comment type="pathway">
    <text evidence="3">Amino-sugar metabolism; N-acetylmuramate degradation.</text>
</comment>
<comment type="subunit">
    <text evidence="3">Homodimer.</text>
</comment>
<evidence type="ECO:0000256" key="2">
    <source>
        <dbReference type="ARBA" id="ARBA00023277"/>
    </source>
</evidence>
<feature type="active site" evidence="3">
    <location>
        <position position="130"/>
    </location>
</feature>
<keyword evidence="2 3" id="KW-0119">Carbohydrate metabolism</keyword>
<dbReference type="NCBIfam" id="NF003915">
    <property type="entry name" value="PRK05441.1"/>
    <property type="match status" value="1"/>
</dbReference>
<evidence type="ECO:0000259" key="4">
    <source>
        <dbReference type="PROSITE" id="PS51464"/>
    </source>
</evidence>
<dbReference type="Proteomes" id="UP001231616">
    <property type="component" value="Unassembled WGS sequence"/>
</dbReference>
<dbReference type="CDD" id="cd05007">
    <property type="entry name" value="SIS_Etherase"/>
    <property type="match status" value="1"/>
</dbReference>
<comment type="catalytic activity">
    <reaction evidence="3">
        <text>N-acetyl-D-muramate 6-phosphate + H2O = N-acetyl-D-glucosamine 6-phosphate + (R)-lactate</text>
        <dbReference type="Rhea" id="RHEA:26410"/>
        <dbReference type="ChEBI" id="CHEBI:15377"/>
        <dbReference type="ChEBI" id="CHEBI:16004"/>
        <dbReference type="ChEBI" id="CHEBI:57513"/>
        <dbReference type="ChEBI" id="CHEBI:58722"/>
        <dbReference type="EC" id="4.2.1.126"/>
    </reaction>
</comment>
<keyword evidence="6" id="KW-1185">Reference proteome</keyword>
<feature type="active site" description="Proton donor" evidence="3">
    <location>
        <position position="99"/>
    </location>
</feature>
<dbReference type="PANTHER" id="PTHR10088">
    <property type="entry name" value="GLUCOKINASE REGULATORY PROTEIN"/>
    <property type="match status" value="1"/>
</dbReference>
<dbReference type="InterPro" id="IPR001347">
    <property type="entry name" value="SIS_dom"/>
</dbReference>
<dbReference type="RefSeq" id="WP_305893390.1">
    <property type="nucleotide sequence ID" value="NZ_JAUZVZ010000009.1"/>
</dbReference>
<keyword evidence="1 3" id="KW-0456">Lyase</keyword>
<comment type="pathway">
    <text evidence="3">Amino-sugar metabolism; 1,6-anhydro-N-acetylmuramate degradation.</text>
</comment>
<accession>A0ABT9GZ29</accession>
<comment type="similarity">
    <text evidence="3">Belongs to the GCKR-like family. MurNAc-6-P etherase subfamily.</text>
</comment>
<evidence type="ECO:0000256" key="1">
    <source>
        <dbReference type="ARBA" id="ARBA00023239"/>
    </source>
</evidence>
<comment type="miscellaneous">
    <text evidence="3">A lyase-type mechanism (elimination/hydration) is suggested for the cleavage of the lactyl ether bond of MurNAc 6-phosphate, with the formation of an alpha,beta-unsaturated aldehyde intermediate with (E)-stereochemistry, followed by the syn addition of water to give product.</text>
</comment>
<gene>
    <name evidence="3 5" type="primary">murQ</name>
    <name evidence="5" type="ORF">Q3O60_07990</name>
</gene>
<name>A0ABT9GZ29_9GAMM</name>
<dbReference type="GO" id="GO:0016829">
    <property type="term" value="F:lyase activity"/>
    <property type="evidence" value="ECO:0007669"/>
    <property type="project" value="UniProtKB-KW"/>
</dbReference>
<dbReference type="NCBIfam" id="TIGR00274">
    <property type="entry name" value="N-acetylmuramic acid 6-phosphate etherase"/>
    <property type="match status" value="1"/>
</dbReference>
<comment type="caution">
    <text evidence="5">The sequence shown here is derived from an EMBL/GenBank/DDBJ whole genome shotgun (WGS) entry which is preliminary data.</text>
</comment>
<dbReference type="Gene3D" id="1.10.8.1080">
    <property type="match status" value="1"/>
</dbReference>